<dbReference type="AlphaFoldDB" id="A0AAU7XCL5"/>
<dbReference type="PANTHER" id="PTHR46246:SF1">
    <property type="entry name" value="GUANOSINE-3',5'-BIS(DIPHOSPHATE) 3'-PYROPHOSPHOHYDROLASE MESH1"/>
    <property type="match status" value="1"/>
</dbReference>
<dbReference type="EMBL" id="CP158568">
    <property type="protein sequence ID" value="XBY45503.1"/>
    <property type="molecule type" value="Genomic_DNA"/>
</dbReference>
<dbReference type="KEGG" id="mflg:ABS361_04250"/>
<gene>
    <name evidence="2" type="ORF">ABS361_04250</name>
</gene>
<evidence type="ECO:0000313" key="2">
    <source>
        <dbReference type="EMBL" id="XBY45503.1"/>
    </source>
</evidence>
<reference evidence="2" key="1">
    <citation type="submission" date="2024-06" db="EMBL/GenBank/DDBJ databases">
        <title>Methylostella associata gen. nov., sp. nov., a novel Ancalomicrobiaceae-affiliated facultatively methylotrophic bacteria that feed on methanotrophs of the genus Methylococcus.</title>
        <authorList>
            <person name="Saltykova V."/>
            <person name="Danilova O.V."/>
            <person name="Oshkin I.Y."/>
            <person name="Belova S.E."/>
            <person name="Pimenov N.V."/>
            <person name="Dedysh S.N."/>
        </authorList>
    </citation>
    <scope>NUCLEOTIDE SEQUENCE</scope>
    <source>
        <strain evidence="2">S20</strain>
    </source>
</reference>
<dbReference type="InterPro" id="IPR052194">
    <property type="entry name" value="MESH1"/>
</dbReference>
<dbReference type="GO" id="GO:0008893">
    <property type="term" value="F:guanosine-3',5'-bis(diphosphate) 3'-diphosphatase activity"/>
    <property type="evidence" value="ECO:0007669"/>
    <property type="project" value="TreeGrafter"/>
</dbReference>
<proteinExistence type="predicted"/>
<dbReference type="RefSeq" id="WP_407050596.1">
    <property type="nucleotide sequence ID" value="NZ_CP158568.1"/>
</dbReference>
<dbReference type="SUPFAM" id="SSF109604">
    <property type="entry name" value="HD-domain/PDEase-like"/>
    <property type="match status" value="1"/>
</dbReference>
<protein>
    <submittedName>
        <fullName evidence="2">HD domain-containing protein</fullName>
    </submittedName>
</protein>
<accession>A0AAU7XCL5</accession>
<dbReference type="PANTHER" id="PTHR46246">
    <property type="entry name" value="GUANOSINE-3',5'-BIS(DIPHOSPHATE) 3'-PYROPHOSPHOHYDROLASE MESH1"/>
    <property type="match status" value="1"/>
</dbReference>
<feature type="domain" description="HD" evidence="1">
    <location>
        <begin position="34"/>
        <end position="127"/>
    </location>
</feature>
<dbReference type="InterPro" id="IPR006674">
    <property type="entry name" value="HD_domain"/>
</dbReference>
<evidence type="ECO:0000259" key="1">
    <source>
        <dbReference type="PROSITE" id="PS51831"/>
    </source>
</evidence>
<dbReference type="Gene3D" id="1.10.3210.10">
    <property type="entry name" value="Hypothetical protein af1432"/>
    <property type="match status" value="1"/>
</dbReference>
<name>A0AAU7XCL5_9HYPH</name>
<dbReference type="Pfam" id="PF13328">
    <property type="entry name" value="HD_4"/>
    <property type="match status" value="1"/>
</dbReference>
<organism evidence="2">
    <name type="scientific">Methyloraptor flagellatus</name>
    <dbReference type="NCBI Taxonomy" id="3162530"/>
    <lineage>
        <taxon>Bacteria</taxon>
        <taxon>Pseudomonadati</taxon>
        <taxon>Pseudomonadota</taxon>
        <taxon>Alphaproteobacteria</taxon>
        <taxon>Hyphomicrobiales</taxon>
        <taxon>Ancalomicrobiaceae</taxon>
        <taxon>Methyloraptor</taxon>
    </lineage>
</organism>
<sequence>MTQSADLALVTRAVHFAAVRHKDQHRKGEDFAPYVNHLAEVAELLADAGADSELIAAGYLHDTIEDTGTTHEELAALFGTRVADLVREVSDDKSLPKDERKRLQIEHAPHLSHAARRIKFADKTSNVRSVIHAPPKDWSEQRLRDYVEWARAVVERIRGADPKLEAAFDRVAQEADAHFAARDIASPPPQTDAPAA</sequence>
<dbReference type="PROSITE" id="PS51831">
    <property type="entry name" value="HD"/>
    <property type="match status" value="1"/>
</dbReference>